<dbReference type="EMBL" id="JAUOZU010000002">
    <property type="protein sequence ID" value="MDO6962991.1"/>
    <property type="molecule type" value="Genomic_DNA"/>
</dbReference>
<keyword evidence="3" id="KW-1185">Reference proteome</keyword>
<dbReference type="InterPro" id="IPR052898">
    <property type="entry name" value="ACAD10-like"/>
</dbReference>
<dbReference type="Proteomes" id="UP001174932">
    <property type="component" value="Unassembled WGS sequence"/>
</dbReference>
<dbReference type="SUPFAM" id="SSF56112">
    <property type="entry name" value="Protein kinase-like (PK-like)"/>
    <property type="match status" value="1"/>
</dbReference>
<dbReference type="Gene3D" id="3.30.200.20">
    <property type="entry name" value="Phosphorylase Kinase, domain 1"/>
    <property type="match status" value="1"/>
</dbReference>
<name>A0ABT8YHD2_9HYPH</name>
<dbReference type="RefSeq" id="WP_304374880.1">
    <property type="nucleotide sequence ID" value="NZ_JAUOZU010000002.1"/>
</dbReference>
<evidence type="ECO:0000259" key="1">
    <source>
        <dbReference type="Pfam" id="PF01636"/>
    </source>
</evidence>
<dbReference type="PANTHER" id="PTHR47829:SF3">
    <property type="entry name" value="AMINOGLYCOSIDE PHOSPHOTRANSFERASE DOMAIN-CONTAINING PROTEIN"/>
    <property type="match status" value="1"/>
</dbReference>
<dbReference type="InterPro" id="IPR011009">
    <property type="entry name" value="Kinase-like_dom_sf"/>
</dbReference>
<protein>
    <submittedName>
        <fullName evidence="2">Phosphotransferase family protein</fullName>
    </submittedName>
</protein>
<organism evidence="2 3">
    <name type="scientific">Rhizobium alvei</name>
    <dbReference type="NCBI Taxonomy" id="1132659"/>
    <lineage>
        <taxon>Bacteria</taxon>
        <taxon>Pseudomonadati</taxon>
        <taxon>Pseudomonadota</taxon>
        <taxon>Alphaproteobacteria</taxon>
        <taxon>Hyphomicrobiales</taxon>
        <taxon>Rhizobiaceae</taxon>
        <taxon>Rhizobium/Agrobacterium group</taxon>
        <taxon>Rhizobium</taxon>
    </lineage>
</organism>
<dbReference type="PANTHER" id="PTHR47829">
    <property type="entry name" value="HYDROLASE, PUTATIVE (AFU_ORTHOLOGUE AFUA_1G12880)-RELATED"/>
    <property type="match status" value="1"/>
</dbReference>
<dbReference type="Pfam" id="PF01636">
    <property type="entry name" value="APH"/>
    <property type="match status" value="1"/>
</dbReference>
<reference evidence="2" key="2">
    <citation type="submission" date="2023-07" db="EMBL/GenBank/DDBJ databases">
        <authorList>
            <person name="Shen H."/>
        </authorList>
    </citation>
    <scope>NUCLEOTIDE SEQUENCE</scope>
    <source>
        <strain evidence="2">TNR-22</strain>
    </source>
</reference>
<dbReference type="InterPro" id="IPR002575">
    <property type="entry name" value="Aminoglycoside_PTrfase"/>
</dbReference>
<comment type="caution">
    <text evidence="2">The sequence shown here is derived from an EMBL/GenBank/DDBJ whole genome shotgun (WGS) entry which is preliminary data.</text>
</comment>
<reference evidence="2" key="1">
    <citation type="journal article" date="2015" name="Int. J. Syst. Evol. Microbiol.">
        <title>Rhizobium alvei sp. nov., isolated from a freshwater river.</title>
        <authorList>
            <person name="Sheu S.Y."/>
            <person name="Huang H.W."/>
            <person name="Young C.C."/>
            <person name="Chen W.M."/>
        </authorList>
    </citation>
    <scope>NUCLEOTIDE SEQUENCE</scope>
    <source>
        <strain evidence="2">TNR-22</strain>
    </source>
</reference>
<dbReference type="Gene3D" id="3.90.1200.10">
    <property type="match status" value="1"/>
</dbReference>
<evidence type="ECO:0000313" key="2">
    <source>
        <dbReference type="EMBL" id="MDO6962991.1"/>
    </source>
</evidence>
<accession>A0ABT8YHD2</accession>
<dbReference type="InterPro" id="IPR041726">
    <property type="entry name" value="ACAD10_11_N"/>
</dbReference>
<feature type="domain" description="Aminoglycoside phosphotransferase" evidence="1">
    <location>
        <begin position="32"/>
        <end position="254"/>
    </location>
</feature>
<dbReference type="CDD" id="cd05154">
    <property type="entry name" value="ACAD10_11_N-like"/>
    <property type="match status" value="1"/>
</dbReference>
<gene>
    <name evidence="2" type="ORF">Q4481_03420</name>
</gene>
<evidence type="ECO:0000313" key="3">
    <source>
        <dbReference type="Proteomes" id="UP001174932"/>
    </source>
</evidence>
<sequence length="347" mass="38851">MSEAQKASLELDRAALGRELEGAIDGFRGLETITKFKGGQSNPTYLLEAASGRYVLRSKPPGTLLKSAHQVDREYRVMKALKGTGVPVPEMLYLSPEDSSIGRMFFVMSHIDGRIFWDPAVPEVSVDERRAIYDNMNRVLARLHDIDPVSVGLSDYGKPGNYFTRQIDRWSKQYRASETVKLADVDWLIDWLEQNQPADDGAVSLVHGDFRLDNMMFSRDGTEILALLDWELSTLGHPLADLAYQCMQWRLPHASGFRGLGGMDRAALGIPSEQDYVRDWCERRGLEGVDNWVFCLAFSFFRLAAIIQGIVKRIADGNASDPERGAQLVAAVPLLARMARNLIEKGE</sequence>
<proteinExistence type="predicted"/>